<evidence type="ECO:0000256" key="1">
    <source>
        <dbReference type="SAM" id="MobiDB-lite"/>
    </source>
</evidence>
<dbReference type="EMBL" id="BRXR01000001">
    <property type="protein sequence ID" value="GLC32810.1"/>
    <property type="molecule type" value="Genomic_DNA"/>
</dbReference>
<feature type="compositionally biased region" description="Basic and acidic residues" evidence="1">
    <location>
        <begin position="8"/>
        <end position="20"/>
    </location>
</feature>
<name>A0ABQ5NC94_9CLOT</name>
<dbReference type="RefSeq" id="WP_264852118.1">
    <property type="nucleotide sequence ID" value="NZ_BRXR01000001.1"/>
</dbReference>
<dbReference type="Proteomes" id="UP001208567">
    <property type="component" value="Unassembled WGS sequence"/>
</dbReference>
<keyword evidence="3" id="KW-1185">Reference proteome</keyword>
<reference evidence="2 3" key="1">
    <citation type="journal article" date="2024" name="Int. J. Syst. Evol. Microbiol.">
        <title>Clostridium omnivorum sp. nov., isolated from anoxic soil under the treatment of reductive soil disinfestation.</title>
        <authorList>
            <person name="Ueki A."/>
            <person name="Tonouchi A."/>
            <person name="Kaku N."/>
            <person name="Honma S."/>
            <person name="Ueki K."/>
        </authorList>
    </citation>
    <scope>NUCLEOTIDE SEQUENCE [LARGE SCALE GENOMIC DNA]</scope>
    <source>
        <strain evidence="2 3">E14</strain>
    </source>
</reference>
<feature type="region of interest" description="Disordered" evidence="1">
    <location>
        <begin position="1"/>
        <end position="35"/>
    </location>
</feature>
<proteinExistence type="predicted"/>
<evidence type="ECO:0000313" key="3">
    <source>
        <dbReference type="Proteomes" id="UP001208567"/>
    </source>
</evidence>
<comment type="caution">
    <text evidence="2">The sequence shown here is derived from an EMBL/GenBank/DDBJ whole genome shotgun (WGS) entry which is preliminary data.</text>
</comment>
<gene>
    <name evidence="2" type="ORF">bsdE14_42200</name>
</gene>
<accession>A0ABQ5NC94</accession>
<evidence type="ECO:0000313" key="2">
    <source>
        <dbReference type="EMBL" id="GLC32810.1"/>
    </source>
</evidence>
<organism evidence="2 3">
    <name type="scientific">Clostridium omnivorum</name>
    <dbReference type="NCBI Taxonomy" id="1604902"/>
    <lineage>
        <taxon>Bacteria</taxon>
        <taxon>Bacillati</taxon>
        <taxon>Bacillota</taxon>
        <taxon>Clostridia</taxon>
        <taxon>Eubacteriales</taxon>
        <taxon>Clostridiaceae</taxon>
        <taxon>Clostridium</taxon>
    </lineage>
</organism>
<sequence length="50" mass="6186">MRVNKTSKYSEYKEQREYKNRYVHNTNNDKDNNIHTSFSEVLKKVKQKTY</sequence>
<protein>
    <submittedName>
        <fullName evidence="2">Uncharacterized protein</fullName>
    </submittedName>
</protein>